<dbReference type="AlphaFoldDB" id="A0A380BMJ7"/>
<feature type="signal peptide" evidence="2">
    <location>
        <begin position="1"/>
        <end position="22"/>
    </location>
</feature>
<dbReference type="NCBIfam" id="TIGR02231">
    <property type="entry name" value="mucoidy inhibitor MuiA family protein"/>
    <property type="match status" value="1"/>
</dbReference>
<accession>A0A380BMJ7</accession>
<sequence>MKIETTITTALACLLAITGANAQQSKIVKADLKDVTLYINSAELNHHADLMLPTGTSEIVFTHVANGIDENSIQIGTSPDVTVMSVRAAQNYIQTDVKTDAYLKAEQAYQKEEDILKALQNQKSTEESVLKLLESNQKIAGTNGNTTVLELSKMADYYKTKYLEVKNNISALDDKITKQKQVVEKAEIQLDEVKGQNTGSGGQLIVQVLNNKAGNQPFDVTYQSPNASWYASYDLRAANTNSPLQIIYKANVVQLTGVDWKQVHLTLATGSPTQYGTIPTLQPWSLYYQSNMPLPGYSAQLRGRVAGIALDENKLEEVVVVSDKKARAKSSISAYTQQVENQLNTTFDISIPYDIASNGKPHSVSLKEYSHAANYTYTAVPRLDPTVFLMAELTDYEKLNLMPGAANIMFENMLVGKTTINPNNTSDTLKLSMGRDKMISIKRDKVNDLSQTKVFGNSKKQSFVYEISIKNNKKNGETILLEDQFPISTDKSMEITLDDDGAAEVNRETGILRWKIAVPSGTTKKVRFGYTIKYPKDKQLNIY</sequence>
<feature type="domain" description="DUF4140" evidence="4">
    <location>
        <begin position="35"/>
        <end position="133"/>
    </location>
</feature>
<evidence type="ECO:0000313" key="6">
    <source>
        <dbReference type="Proteomes" id="UP000254893"/>
    </source>
</evidence>
<feature type="coiled-coil region" evidence="1">
    <location>
        <begin position="169"/>
        <end position="196"/>
    </location>
</feature>
<evidence type="ECO:0000256" key="2">
    <source>
        <dbReference type="SAM" id="SignalP"/>
    </source>
</evidence>
<evidence type="ECO:0000259" key="3">
    <source>
        <dbReference type="Pfam" id="PF13598"/>
    </source>
</evidence>
<dbReference type="PANTHER" id="PTHR31005">
    <property type="entry name" value="DUF4139 DOMAIN-CONTAINING PROTEIN"/>
    <property type="match status" value="1"/>
</dbReference>
<dbReference type="EMBL" id="UGYW01000002">
    <property type="protein sequence ID" value="SUJ03602.1"/>
    <property type="molecule type" value="Genomic_DNA"/>
</dbReference>
<protein>
    <submittedName>
        <fullName evidence="5">Uncharacterized conserved protein</fullName>
    </submittedName>
</protein>
<dbReference type="InterPro" id="IPR037291">
    <property type="entry name" value="DUF4139"/>
</dbReference>
<dbReference type="Pfam" id="PF13600">
    <property type="entry name" value="DUF4140"/>
    <property type="match status" value="1"/>
</dbReference>
<dbReference type="RefSeq" id="WP_115169518.1">
    <property type="nucleotide sequence ID" value="NZ_UGYW01000002.1"/>
</dbReference>
<name>A0A380BMJ7_SPHSI</name>
<feature type="chain" id="PRO_5016854391" evidence="2">
    <location>
        <begin position="23"/>
        <end position="543"/>
    </location>
</feature>
<dbReference type="PANTHER" id="PTHR31005:SF8">
    <property type="entry name" value="DUF4139 DOMAIN-CONTAINING PROTEIN"/>
    <property type="match status" value="1"/>
</dbReference>
<feature type="domain" description="DUF4139" evidence="3">
    <location>
        <begin position="219"/>
        <end position="536"/>
    </location>
</feature>
<gene>
    <name evidence="5" type="ORF">NCTC11388_01296</name>
</gene>
<evidence type="ECO:0000256" key="1">
    <source>
        <dbReference type="SAM" id="Coils"/>
    </source>
</evidence>
<dbReference type="Pfam" id="PF13598">
    <property type="entry name" value="DUF4139"/>
    <property type="match status" value="1"/>
</dbReference>
<evidence type="ECO:0000259" key="4">
    <source>
        <dbReference type="Pfam" id="PF13600"/>
    </source>
</evidence>
<reference evidence="5 6" key="1">
    <citation type="submission" date="2018-06" db="EMBL/GenBank/DDBJ databases">
        <authorList>
            <consortium name="Pathogen Informatics"/>
            <person name="Doyle S."/>
        </authorList>
    </citation>
    <scope>NUCLEOTIDE SEQUENCE [LARGE SCALE GENOMIC DNA]</scope>
    <source>
        <strain evidence="5 6">NCTC11388</strain>
    </source>
</reference>
<evidence type="ECO:0000313" key="5">
    <source>
        <dbReference type="EMBL" id="SUJ03602.1"/>
    </source>
</evidence>
<dbReference type="InterPro" id="IPR011935">
    <property type="entry name" value="CHP02231"/>
</dbReference>
<dbReference type="InterPro" id="IPR025554">
    <property type="entry name" value="DUF4140"/>
</dbReference>
<keyword evidence="1" id="KW-0175">Coiled coil</keyword>
<feature type="coiled-coil region" evidence="1">
    <location>
        <begin position="102"/>
        <end position="136"/>
    </location>
</feature>
<organism evidence="5 6">
    <name type="scientific">Sphingobacterium spiritivorum</name>
    <name type="common">Flavobacterium spiritivorum</name>
    <dbReference type="NCBI Taxonomy" id="258"/>
    <lineage>
        <taxon>Bacteria</taxon>
        <taxon>Pseudomonadati</taxon>
        <taxon>Bacteroidota</taxon>
        <taxon>Sphingobacteriia</taxon>
        <taxon>Sphingobacteriales</taxon>
        <taxon>Sphingobacteriaceae</taxon>
        <taxon>Sphingobacterium</taxon>
    </lineage>
</organism>
<proteinExistence type="predicted"/>
<dbReference type="Proteomes" id="UP000254893">
    <property type="component" value="Unassembled WGS sequence"/>
</dbReference>
<keyword evidence="2" id="KW-0732">Signal</keyword>